<dbReference type="PANTHER" id="PTHR12526:SF595">
    <property type="entry name" value="BLL5217 PROTEIN"/>
    <property type="match status" value="1"/>
</dbReference>
<comment type="caution">
    <text evidence="5">The sequence shown here is derived from an EMBL/GenBank/DDBJ whole genome shotgun (WGS) entry which is preliminary data.</text>
</comment>
<protein>
    <submittedName>
        <fullName evidence="5">Glycosyltransferase family 4 protein</fullName>
    </submittedName>
</protein>
<dbReference type="InterPro" id="IPR028098">
    <property type="entry name" value="Glyco_trans_4-like_N"/>
</dbReference>
<keyword evidence="6" id="KW-1185">Reference proteome</keyword>
<organism evidence="5 6">
    <name type="scientific">Micromonospora zhanjiangensis</name>
    <dbReference type="NCBI Taxonomy" id="1522057"/>
    <lineage>
        <taxon>Bacteria</taxon>
        <taxon>Bacillati</taxon>
        <taxon>Actinomycetota</taxon>
        <taxon>Actinomycetes</taxon>
        <taxon>Micromonosporales</taxon>
        <taxon>Micromonosporaceae</taxon>
        <taxon>Micromonospora</taxon>
    </lineage>
</organism>
<dbReference type="Gene3D" id="3.40.50.2000">
    <property type="entry name" value="Glycogen Phosphorylase B"/>
    <property type="match status" value="2"/>
</dbReference>
<evidence type="ECO:0000256" key="1">
    <source>
        <dbReference type="ARBA" id="ARBA00022676"/>
    </source>
</evidence>
<dbReference type="SUPFAM" id="SSF53756">
    <property type="entry name" value="UDP-Glycosyltransferase/glycogen phosphorylase"/>
    <property type="match status" value="1"/>
</dbReference>
<dbReference type="Pfam" id="PF13439">
    <property type="entry name" value="Glyco_transf_4"/>
    <property type="match status" value="1"/>
</dbReference>
<dbReference type="EMBL" id="JBHSBN010000007">
    <property type="protein sequence ID" value="MFC4106982.1"/>
    <property type="molecule type" value="Genomic_DNA"/>
</dbReference>
<reference evidence="6" key="1">
    <citation type="journal article" date="2019" name="Int. J. Syst. Evol. Microbiol.">
        <title>The Global Catalogue of Microorganisms (GCM) 10K type strain sequencing project: providing services to taxonomists for standard genome sequencing and annotation.</title>
        <authorList>
            <consortium name="The Broad Institute Genomics Platform"/>
            <consortium name="The Broad Institute Genome Sequencing Center for Infectious Disease"/>
            <person name="Wu L."/>
            <person name="Ma J."/>
        </authorList>
    </citation>
    <scope>NUCLEOTIDE SEQUENCE [LARGE SCALE GENOMIC DNA]</scope>
    <source>
        <strain evidence="6">2902at01</strain>
    </source>
</reference>
<evidence type="ECO:0000256" key="2">
    <source>
        <dbReference type="ARBA" id="ARBA00022679"/>
    </source>
</evidence>
<feature type="domain" description="Glycosyl transferase family 1" evidence="3">
    <location>
        <begin position="170"/>
        <end position="298"/>
    </location>
</feature>
<dbReference type="CDD" id="cd03802">
    <property type="entry name" value="GT4_AviGT4-like"/>
    <property type="match status" value="1"/>
</dbReference>
<evidence type="ECO:0000313" key="6">
    <source>
        <dbReference type="Proteomes" id="UP001595868"/>
    </source>
</evidence>
<dbReference type="PANTHER" id="PTHR12526">
    <property type="entry name" value="GLYCOSYLTRANSFERASE"/>
    <property type="match status" value="1"/>
</dbReference>
<evidence type="ECO:0000259" key="4">
    <source>
        <dbReference type="Pfam" id="PF13439"/>
    </source>
</evidence>
<feature type="domain" description="Glycosyltransferase subfamily 4-like N-terminal" evidence="4">
    <location>
        <begin position="14"/>
        <end position="113"/>
    </location>
</feature>
<name>A0ABV8KM28_9ACTN</name>
<gene>
    <name evidence="5" type="ORF">ACFOX0_13740</name>
</gene>
<keyword evidence="1" id="KW-0328">Glycosyltransferase</keyword>
<sequence length="350" mass="37391">MVVPPWYELPPPGYGGVEQVCAALVDGLVARGNQVTLFGAGTDHGTAARFVSTTPEPQQDRMGAVYPELAHLIRVERVLADEPFDVVHDHTTAGPLLAARRPVPTVATVHGKPVGEFADILTGVDPAVGLVAISHAQREVRPDLPWSGVVHNGLDIRTMPRKSKPAAGPVLWLARFVAAKGPDLAVHACRAAGLPLVLAGKCADDEERQYFDEVIRPMLGPDVTAILNPDRAACLDLLLAARCLVMPIRWEEPFGMVMIEAMATGTPVVALNRGAVPELLNHGETGFICAEPSEMAAALRDTPAIDPAACVDHVRAEFSAEVMAHRYEEVYRRRASVGRPEGVPAYASSG</sequence>
<accession>A0ABV8KM28</accession>
<dbReference type="InterPro" id="IPR001296">
    <property type="entry name" value="Glyco_trans_1"/>
</dbReference>
<evidence type="ECO:0000313" key="5">
    <source>
        <dbReference type="EMBL" id="MFC4106982.1"/>
    </source>
</evidence>
<dbReference type="RefSeq" id="WP_377545470.1">
    <property type="nucleotide sequence ID" value="NZ_JBHSBN010000007.1"/>
</dbReference>
<proteinExistence type="predicted"/>
<dbReference type="Proteomes" id="UP001595868">
    <property type="component" value="Unassembled WGS sequence"/>
</dbReference>
<evidence type="ECO:0000259" key="3">
    <source>
        <dbReference type="Pfam" id="PF00534"/>
    </source>
</evidence>
<dbReference type="Pfam" id="PF00534">
    <property type="entry name" value="Glycos_transf_1"/>
    <property type="match status" value="1"/>
</dbReference>
<keyword evidence="2" id="KW-0808">Transferase</keyword>